<dbReference type="GO" id="GO:0016853">
    <property type="term" value="F:isomerase activity"/>
    <property type="evidence" value="ECO:0007669"/>
    <property type="project" value="UniProtKB-KW"/>
</dbReference>
<sequence length="217" mass="23567">MPLTADNAEPLTIMPGTEPCEKASDMSSKPVQVSTPPDKEEIHRAKKITAPPSNKRYLLRNHTGDTSYGSHIKRELEKDNGKWVLFPFVPLSSQHFCTIGKRGRFAFSREQDFNENSVGSQTRALAPLIRWLSQEMKMAATPPGQTGAAITADNIPAVARQENENAPLQGVIEVARHPDCVMVVTGIVGCAGIKPTVAAIEARKNIALANKETLITG</sequence>
<feature type="domain" description="1-deoxy-D-xylulose 5-phosphate reductoisomerase N-terminal" evidence="2">
    <location>
        <begin position="168"/>
        <end position="216"/>
    </location>
</feature>
<dbReference type="Gene3D" id="3.40.50.720">
    <property type="entry name" value="NAD(P)-binding Rossmann-like Domain"/>
    <property type="match status" value="1"/>
</dbReference>
<comment type="caution">
    <text evidence="3">The sequence shown here is derived from an EMBL/GenBank/DDBJ whole genome shotgun (WGS) entry which is preliminary data.</text>
</comment>
<reference evidence="3 4" key="1">
    <citation type="journal article" date="2018" name="Mol. Plant">
        <title>The genome of Artemisia annua provides insight into the evolution of Asteraceae family and artemisinin biosynthesis.</title>
        <authorList>
            <person name="Shen Q."/>
            <person name="Zhang L."/>
            <person name="Liao Z."/>
            <person name="Wang S."/>
            <person name="Yan T."/>
            <person name="Shi P."/>
            <person name="Liu M."/>
            <person name="Fu X."/>
            <person name="Pan Q."/>
            <person name="Wang Y."/>
            <person name="Lv Z."/>
            <person name="Lu X."/>
            <person name="Zhang F."/>
            <person name="Jiang W."/>
            <person name="Ma Y."/>
            <person name="Chen M."/>
            <person name="Hao X."/>
            <person name="Li L."/>
            <person name="Tang Y."/>
            <person name="Lv G."/>
            <person name="Zhou Y."/>
            <person name="Sun X."/>
            <person name="Brodelius P.E."/>
            <person name="Rose J.K.C."/>
            <person name="Tang K."/>
        </authorList>
    </citation>
    <scope>NUCLEOTIDE SEQUENCE [LARGE SCALE GENOMIC DNA]</scope>
    <source>
        <strain evidence="4">cv. Huhao1</strain>
        <tissue evidence="3">Leaf</tissue>
    </source>
</reference>
<dbReference type="GO" id="GO:0030604">
    <property type="term" value="F:1-deoxy-D-xylulose-5-phosphate reductoisomerase activity"/>
    <property type="evidence" value="ECO:0007669"/>
    <property type="project" value="InterPro"/>
</dbReference>
<dbReference type="EMBL" id="PKPP01005348">
    <property type="protein sequence ID" value="PWA60453.1"/>
    <property type="molecule type" value="Genomic_DNA"/>
</dbReference>
<dbReference type="AlphaFoldDB" id="A0A2U1MGP0"/>
<feature type="region of interest" description="Disordered" evidence="1">
    <location>
        <begin position="1"/>
        <end position="43"/>
    </location>
</feature>
<protein>
    <submittedName>
        <fullName evidence="3">1-deoxyxylulose 5-phosphate reductoisomerase</fullName>
    </submittedName>
</protein>
<keyword evidence="3" id="KW-0413">Isomerase</keyword>
<dbReference type="Pfam" id="PF02670">
    <property type="entry name" value="DXP_reductoisom"/>
    <property type="match status" value="1"/>
</dbReference>
<dbReference type="SUPFAM" id="SSF51735">
    <property type="entry name" value="NAD(P)-binding Rossmann-fold domains"/>
    <property type="match status" value="1"/>
</dbReference>
<evidence type="ECO:0000256" key="1">
    <source>
        <dbReference type="SAM" id="MobiDB-lite"/>
    </source>
</evidence>
<gene>
    <name evidence="3" type="ORF">CTI12_AA379900</name>
</gene>
<proteinExistence type="predicted"/>
<evidence type="ECO:0000313" key="4">
    <source>
        <dbReference type="Proteomes" id="UP000245207"/>
    </source>
</evidence>
<evidence type="ECO:0000313" key="3">
    <source>
        <dbReference type="EMBL" id="PWA60453.1"/>
    </source>
</evidence>
<dbReference type="STRING" id="35608.A0A2U1MGP0"/>
<accession>A0A2U1MGP0</accession>
<dbReference type="GO" id="GO:0051484">
    <property type="term" value="P:isopentenyl diphosphate biosynthetic process, methylerythritol 4-phosphate pathway involved in terpenoid biosynthetic process"/>
    <property type="evidence" value="ECO:0007669"/>
    <property type="project" value="TreeGrafter"/>
</dbReference>
<dbReference type="GO" id="GO:0030145">
    <property type="term" value="F:manganese ion binding"/>
    <property type="evidence" value="ECO:0007669"/>
    <property type="project" value="TreeGrafter"/>
</dbReference>
<name>A0A2U1MGP0_ARTAN</name>
<dbReference type="Proteomes" id="UP000245207">
    <property type="component" value="Unassembled WGS sequence"/>
</dbReference>
<evidence type="ECO:0000259" key="2">
    <source>
        <dbReference type="Pfam" id="PF02670"/>
    </source>
</evidence>
<dbReference type="OrthoDB" id="3482at2759"/>
<dbReference type="InterPro" id="IPR013512">
    <property type="entry name" value="DXP_reductoisomerase_N"/>
</dbReference>
<dbReference type="InterPro" id="IPR003821">
    <property type="entry name" value="DXP_reductoisomerase"/>
</dbReference>
<dbReference type="PANTHER" id="PTHR30525">
    <property type="entry name" value="1-DEOXY-D-XYLULOSE 5-PHOSPHATE REDUCTOISOMERASE"/>
    <property type="match status" value="1"/>
</dbReference>
<keyword evidence="4" id="KW-1185">Reference proteome</keyword>
<organism evidence="3 4">
    <name type="scientific">Artemisia annua</name>
    <name type="common">Sweet wormwood</name>
    <dbReference type="NCBI Taxonomy" id="35608"/>
    <lineage>
        <taxon>Eukaryota</taxon>
        <taxon>Viridiplantae</taxon>
        <taxon>Streptophyta</taxon>
        <taxon>Embryophyta</taxon>
        <taxon>Tracheophyta</taxon>
        <taxon>Spermatophyta</taxon>
        <taxon>Magnoliopsida</taxon>
        <taxon>eudicotyledons</taxon>
        <taxon>Gunneridae</taxon>
        <taxon>Pentapetalae</taxon>
        <taxon>asterids</taxon>
        <taxon>campanulids</taxon>
        <taxon>Asterales</taxon>
        <taxon>Asteraceae</taxon>
        <taxon>Asteroideae</taxon>
        <taxon>Anthemideae</taxon>
        <taxon>Artemisiinae</taxon>
        <taxon>Artemisia</taxon>
    </lineage>
</organism>
<dbReference type="InterPro" id="IPR036291">
    <property type="entry name" value="NAD(P)-bd_dom_sf"/>
</dbReference>
<dbReference type="PANTHER" id="PTHR30525:SF0">
    <property type="entry name" value="1-DEOXY-D-XYLULOSE 5-PHOSPHATE REDUCTOISOMERASE, CHLOROPLASTIC"/>
    <property type="match status" value="1"/>
</dbReference>
<dbReference type="GO" id="GO:0070402">
    <property type="term" value="F:NADPH binding"/>
    <property type="evidence" value="ECO:0007669"/>
    <property type="project" value="InterPro"/>
</dbReference>
<feature type="compositionally biased region" description="Polar residues" evidence="1">
    <location>
        <begin position="25"/>
        <end position="35"/>
    </location>
</feature>